<dbReference type="NCBIfam" id="NF047539">
    <property type="entry name" value="XAC2610_fam"/>
    <property type="match status" value="1"/>
</dbReference>
<dbReference type="InterPro" id="IPR058087">
    <property type="entry name" value="XAC2610_dom"/>
</dbReference>
<sequence>MKKLLVLFMFGQFVFAQKTTVTTSLHFSGKIDKYPIEMTIDFQQGKDSVSGSYYYVKSGKDNTILLRGIFKNNELKLAETTYIPKKSGNVPTITGSFSLQLNANYELSGNWQNAKKDKQFSATLSCLEDLQSFNPKNYSYKLNPHKGKATNFSNQLADYYLISQLDIYDSKKQKIQTISNFNNVLSDNIGKIEFEDLNFDGLLDIKIPIYFPDRIKYDGSFLYLIYDKTKKQFVRNTKLEELEYLFFDQKNKEFVRYEGDGSGNDSSHYYKWFNKSFYLAREIISYENSDKTTYIEYQIKNNKSVKVREYQK</sequence>
<organism evidence="1 2">
    <name type="scientific">Flavobacterium procerum</name>
    <dbReference type="NCBI Taxonomy" id="1455569"/>
    <lineage>
        <taxon>Bacteria</taxon>
        <taxon>Pseudomonadati</taxon>
        <taxon>Bacteroidota</taxon>
        <taxon>Flavobacteriia</taxon>
        <taxon>Flavobacteriales</taxon>
        <taxon>Flavobacteriaceae</taxon>
        <taxon>Flavobacterium</taxon>
    </lineage>
</organism>
<dbReference type="Proteomes" id="UP001589734">
    <property type="component" value="Unassembled WGS sequence"/>
</dbReference>
<dbReference type="EMBL" id="JBHLYW010000007">
    <property type="protein sequence ID" value="MFC0077019.1"/>
    <property type="molecule type" value="Genomic_DNA"/>
</dbReference>
<accession>A0ABV6BNJ4</accession>
<proteinExistence type="predicted"/>
<comment type="caution">
    <text evidence="1">The sequence shown here is derived from an EMBL/GenBank/DDBJ whole genome shotgun (WGS) entry which is preliminary data.</text>
</comment>
<name>A0ABV6BNJ4_9FLAO</name>
<evidence type="ECO:0000313" key="2">
    <source>
        <dbReference type="Proteomes" id="UP001589734"/>
    </source>
</evidence>
<protein>
    <submittedName>
        <fullName evidence="1">XAC2610-related protein</fullName>
    </submittedName>
</protein>
<dbReference type="RefSeq" id="WP_379686050.1">
    <property type="nucleotide sequence ID" value="NZ_JBHLYW010000007.1"/>
</dbReference>
<reference evidence="1 2" key="1">
    <citation type="submission" date="2024-09" db="EMBL/GenBank/DDBJ databases">
        <authorList>
            <person name="Sun Q."/>
            <person name="Mori K."/>
        </authorList>
    </citation>
    <scope>NUCLEOTIDE SEQUENCE [LARGE SCALE GENOMIC DNA]</scope>
    <source>
        <strain evidence="1 2">CGMCC 1.12926</strain>
    </source>
</reference>
<gene>
    <name evidence="1" type="ORF">ACFFLS_08205</name>
</gene>
<evidence type="ECO:0000313" key="1">
    <source>
        <dbReference type="EMBL" id="MFC0077019.1"/>
    </source>
</evidence>
<keyword evidence="2" id="KW-1185">Reference proteome</keyword>